<dbReference type="Pfam" id="PF12296">
    <property type="entry name" value="HsbA"/>
    <property type="match status" value="1"/>
</dbReference>
<comment type="caution">
    <text evidence="3">The sequence shown here is derived from an EMBL/GenBank/DDBJ whole genome shotgun (WGS) entry which is preliminary data.</text>
</comment>
<keyword evidence="4" id="KW-1185">Reference proteome</keyword>
<evidence type="ECO:0000256" key="2">
    <source>
        <dbReference type="SAM" id="SignalP"/>
    </source>
</evidence>
<keyword evidence="2" id="KW-0732">Signal</keyword>
<dbReference type="AlphaFoldDB" id="A0A545V7Y7"/>
<dbReference type="Proteomes" id="UP000315783">
    <property type="component" value="Unassembled WGS sequence"/>
</dbReference>
<dbReference type="OrthoDB" id="2422134at2759"/>
<dbReference type="Gene3D" id="1.20.1280.140">
    <property type="match status" value="1"/>
</dbReference>
<gene>
    <name evidence="3" type="ORF">IF1G_03565</name>
</gene>
<dbReference type="EMBL" id="SPUK01000004">
    <property type="protein sequence ID" value="TQV97822.1"/>
    <property type="molecule type" value="Genomic_DNA"/>
</dbReference>
<accession>A0A545V7Y7</accession>
<dbReference type="PANTHER" id="PTHR38123:SF6">
    <property type="entry name" value="CELL WALL SERINE-THREONINE-RICH GALACTOMANNOPROTEIN MP1 (AFU_ORTHOLOGUE AFUA_4G03240)"/>
    <property type="match status" value="1"/>
</dbReference>
<protein>
    <submittedName>
        <fullName evidence="3">Cell wall serine-threonine-rich galactomannoprotein Mp1</fullName>
    </submittedName>
</protein>
<evidence type="ECO:0000313" key="3">
    <source>
        <dbReference type="EMBL" id="TQV97822.1"/>
    </source>
</evidence>
<dbReference type="InterPro" id="IPR021054">
    <property type="entry name" value="Cell_wall_mannoprotein_1"/>
</dbReference>
<evidence type="ECO:0000256" key="1">
    <source>
        <dbReference type="SAM" id="MobiDB-lite"/>
    </source>
</evidence>
<feature type="signal peptide" evidence="2">
    <location>
        <begin position="1"/>
        <end position="19"/>
    </location>
</feature>
<proteinExistence type="predicted"/>
<dbReference type="GO" id="GO:0005576">
    <property type="term" value="C:extracellular region"/>
    <property type="evidence" value="ECO:0007669"/>
    <property type="project" value="TreeGrafter"/>
</dbReference>
<organism evidence="3 4">
    <name type="scientific">Cordyceps javanica</name>
    <dbReference type="NCBI Taxonomy" id="43265"/>
    <lineage>
        <taxon>Eukaryota</taxon>
        <taxon>Fungi</taxon>
        <taxon>Dikarya</taxon>
        <taxon>Ascomycota</taxon>
        <taxon>Pezizomycotina</taxon>
        <taxon>Sordariomycetes</taxon>
        <taxon>Hypocreomycetidae</taxon>
        <taxon>Hypocreales</taxon>
        <taxon>Cordycipitaceae</taxon>
        <taxon>Cordyceps</taxon>
    </lineage>
</organism>
<feature type="chain" id="PRO_5021953955" evidence="2">
    <location>
        <begin position="20"/>
        <end position="239"/>
    </location>
</feature>
<sequence>MKYAAILSLGLAATAAASASIVERDAAPYKKVVESITTAVDNLDSAVQKYSGDKQPVIDASDALVKALDDGKTTIDGLGSLSAGDAGPLAGDLGTLSAKSQTLTDDLKGKRGDVERAGECDSVRKALGDINTSAQALVDTAVGKIPKGLQSLAQGFVSQFTDGFKETQDYFSTSNCQNGGGGGNATSSSTSSGGSKTSGSTSSPTNSQAAATPSGSGAASLLAPVWPLGAALALLAVYF</sequence>
<feature type="compositionally biased region" description="Low complexity" evidence="1">
    <location>
        <begin position="185"/>
        <end position="214"/>
    </location>
</feature>
<feature type="region of interest" description="Disordered" evidence="1">
    <location>
        <begin position="175"/>
        <end position="214"/>
    </location>
</feature>
<reference evidence="3 4" key="1">
    <citation type="journal article" date="2019" name="Appl. Microbiol. Biotechnol.">
        <title>Genome sequence of Isaria javanica and comparative genome analysis insights into family S53 peptidase evolution in fungal entomopathogens.</title>
        <authorList>
            <person name="Lin R."/>
            <person name="Zhang X."/>
            <person name="Xin B."/>
            <person name="Zou M."/>
            <person name="Gao Y."/>
            <person name="Qin F."/>
            <person name="Hu Q."/>
            <person name="Xie B."/>
            <person name="Cheng X."/>
        </authorList>
    </citation>
    <scope>NUCLEOTIDE SEQUENCE [LARGE SCALE GENOMIC DNA]</scope>
    <source>
        <strain evidence="3 4">IJ1G</strain>
    </source>
</reference>
<dbReference type="PANTHER" id="PTHR38123">
    <property type="entry name" value="CELL WALL SERINE-THREONINE-RICH GALACTOMANNOPROTEIN MP1 (AFU_ORTHOLOGUE AFUA_4G03240)"/>
    <property type="match status" value="1"/>
</dbReference>
<evidence type="ECO:0000313" key="4">
    <source>
        <dbReference type="Proteomes" id="UP000315783"/>
    </source>
</evidence>
<name>A0A545V7Y7_9HYPO</name>